<comment type="similarity">
    <text evidence="6">Belongs to the ABC-4 integral membrane protein family.</text>
</comment>
<feature type="transmembrane region" description="Helical" evidence="7">
    <location>
        <begin position="365"/>
        <end position="383"/>
    </location>
</feature>
<feature type="domain" description="MacB-like periplasmic core" evidence="9">
    <location>
        <begin position="17"/>
        <end position="235"/>
    </location>
</feature>
<keyword evidence="5 7" id="KW-0472">Membrane</keyword>
<reference evidence="10 11" key="1">
    <citation type="submission" date="2024-09" db="EMBL/GenBank/DDBJ databases">
        <authorList>
            <person name="Lee S.D."/>
        </authorList>
    </citation>
    <scope>NUCLEOTIDE SEQUENCE [LARGE SCALE GENOMIC DNA]</scope>
    <source>
        <strain evidence="10 11">N1-1</strain>
    </source>
</reference>
<evidence type="ECO:0000256" key="5">
    <source>
        <dbReference type="ARBA" id="ARBA00023136"/>
    </source>
</evidence>
<dbReference type="PANTHER" id="PTHR30572">
    <property type="entry name" value="MEMBRANE COMPONENT OF TRANSPORTER-RELATED"/>
    <property type="match status" value="1"/>
</dbReference>
<evidence type="ECO:0000313" key="10">
    <source>
        <dbReference type="EMBL" id="MFC1411087.1"/>
    </source>
</evidence>
<evidence type="ECO:0000259" key="8">
    <source>
        <dbReference type="Pfam" id="PF02687"/>
    </source>
</evidence>
<feature type="transmembrane region" description="Helical" evidence="7">
    <location>
        <begin position="267"/>
        <end position="292"/>
    </location>
</feature>
<name>A0ABV6VBJ0_9ACTN</name>
<dbReference type="Pfam" id="PF12704">
    <property type="entry name" value="MacB_PCD"/>
    <property type="match status" value="2"/>
</dbReference>
<evidence type="ECO:0000256" key="3">
    <source>
        <dbReference type="ARBA" id="ARBA00022692"/>
    </source>
</evidence>
<dbReference type="EMBL" id="JBHEZX010000007">
    <property type="protein sequence ID" value="MFC1411087.1"/>
    <property type="molecule type" value="Genomic_DNA"/>
</dbReference>
<evidence type="ECO:0000256" key="6">
    <source>
        <dbReference type="ARBA" id="ARBA00038076"/>
    </source>
</evidence>
<dbReference type="PANTHER" id="PTHR30572:SF4">
    <property type="entry name" value="ABC TRANSPORTER PERMEASE YTRF"/>
    <property type="match status" value="1"/>
</dbReference>
<proteinExistence type="inferred from homology"/>
<dbReference type="Proteomes" id="UP001592582">
    <property type="component" value="Unassembled WGS sequence"/>
</dbReference>
<dbReference type="RefSeq" id="WP_380510054.1">
    <property type="nucleotide sequence ID" value="NZ_JBHEZX010000007.1"/>
</dbReference>
<keyword evidence="2" id="KW-1003">Cell membrane</keyword>
<gene>
    <name evidence="10" type="ORF">ACEZDG_17645</name>
</gene>
<evidence type="ECO:0000256" key="4">
    <source>
        <dbReference type="ARBA" id="ARBA00022989"/>
    </source>
</evidence>
<evidence type="ECO:0000256" key="2">
    <source>
        <dbReference type="ARBA" id="ARBA00022475"/>
    </source>
</evidence>
<keyword evidence="3 7" id="KW-0812">Transmembrane</keyword>
<sequence length="857" mass="87412">MLKATLRGFLAHKGRLVLSLLAVVLSVAFVAGTLMFTDTISGTFDRLFRNTSPDVSVTVHTDLDNTQPNSSGAVPTLPDSLVAKVAAVPGVAAARPGVGVSGITLVDAGNHDIGSVGGAPTIGVNWVPTSKSVVTLTSGDAPAGDGQAVIDADTAKKHHLVIGQQLRVIAAPGSFPVRITGFATFNTTNPGATLVFLDTATAEQRLLGQAGQVTSVDVTAAPGVSDEVLQQRVTAVVGSGYDVKTAAQAAKDSAQQLGGFLSVIKDALLGFAGIAVLVGISLILNTFSMLVAQRTRELGLMRALGASRRQVNRSVLVEALLLGIIGSTLGLLVGIGLAQLLIKLIGGAGMQLKGSEIAFRWPTPVASYAVGIIVTAVSAYLPARRAGSVSPMAALREADTPGQGAPLRRRAWLGGSVLALGAAALVAASALHAAGTAAGYLGLGILLSLIGLIMTGPLLARPVIRVLGGWFPAVFGSVGAMSQRNALRNPRRTSATASALMIGLALVAALSVVGASMAASFDAQVDKTIGADFIVQTGQGLPFPAEVGTAVQGVQGVGLVVHAQATQARVAPSTGGTESRTTLLGTTAGLEQVVHLELRSGSIAAGTAPGAVMIGSTYADAHKLGVGDKLNVRFPEGQQVTLTIGAVDVVDPANLGGVGNNPVVSTDTLRRYVPGALDSTLFVDVAKGADKSAVKTALTTALADNPQVKVRDQADYKKLIRQSIDILLNLVYGLLALAIIIAVLGVVNTLALSVVERTREIGLMRAIGMSRRQLRRMVRLESVVIALFGAVLGLALGLVWGLAAQRLLALKGMQALSIPWTTVIAVMVGAALVGLLAALAPAARASRMNVLGAIAHE</sequence>
<feature type="transmembrane region" description="Helical" evidence="7">
    <location>
        <begin position="820"/>
        <end position="840"/>
    </location>
</feature>
<evidence type="ECO:0000256" key="7">
    <source>
        <dbReference type="SAM" id="Phobius"/>
    </source>
</evidence>
<feature type="transmembrane region" description="Helical" evidence="7">
    <location>
        <begin position="437"/>
        <end position="460"/>
    </location>
</feature>
<organism evidence="10 11">
    <name type="scientific">Streptacidiphilus alkalitolerans</name>
    <dbReference type="NCBI Taxonomy" id="3342712"/>
    <lineage>
        <taxon>Bacteria</taxon>
        <taxon>Bacillati</taxon>
        <taxon>Actinomycetota</taxon>
        <taxon>Actinomycetes</taxon>
        <taxon>Kitasatosporales</taxon>
        <taxon>Streptomycetaceae</taxon>
        <taxon>Streptacidiphilus</taxon>
    </lineage>
</organism>
<feature type="transmembrane region" description="Helical" evidence="7">
    <location>
        <begin position="497"/>
        <end position="519"/>
    </location>
</feature>
<dbReference type="InterPro" id="IPR050250">
    <property type="entry name" value="Macrolide_Exporter_MacB"/>
</dbReference>
<feature type="transmembrane region" description="Helical" evidence="7">
    <location>
        <begin position="776"/>
        <end position="800"/>
    </location>
</feature>
<feature type="domain" description="ABC3 transporter permease C-terminal" evidence="8">
    <location>
        <begin position="734"/>
        <end position="850"/>
    </location>
</feature>
<feature type="transmembrane region" description="Helical" evidence="7">
    <location>
        <begin position="730"/>
        <end position="755"/>
    </location>
</feature>
<evidence type="ECO:0000256" key="1">
    <source>
        <dbReference type="ARBA" id="ARBA00004651"/>
    </source>
</evidence>
<keyword evidence="4 7" id="KW-1133">Transmembrane helix</keyword>
<comment type="caution">
    <text evidence="10">The sequence shown here is derived from an EMBL/GenBank/DDBJ whole genome shotgun (WGS) entry which is preliminary data.</text>
</comment>
<dbReference type="Pfam" id="PF02687">
    <property type="entry name" value="FtsX"/>
    <property type="match status" value="2"/>
</dbReference>
<evidence type="ECO:0000313" key="11">
    <source>
        <dbReference type="Proteomes" id="UP001592582"/>
    </source>
</evidence>
<feature type="transmembrane region" description="Helical" evidence="7">
    <location>
        <begin position="411"/>
        <end position="431"/>
    </location>
</feature>
<keyword evidence="11" id="KW-1185">Reference proteome</keyword>
<evidence type="ECO:0000259" key="9">
    <source>
        <dbReference type="Pfam" id="PF12704"/>
    </source>
</evidence>
<feature type="domain" description="MacB-like periplasmic core" evidence="9">
    <location>
        <begin position="494"/>
        <end position="700"/>
    </location>
</feature>
<accession>A0ABV6VBJ0</accession>
<dbReference type="InterPro" id="IPR003838">
    <property type="entry name" value="ABC3_permease_C"/>
</dbReference>
<feature type="domain" description="ABC3 transporter permease C-terminal" evidence="8">
    <location>
        <begin position="271"/>
        <end position="391"/>
    </location>
</feature>
<feature type="transmembrane region" description="Helical" evidence="7">
    <location>
        <begin position="319"/>
        <end position="345"/>
    </location>
</feature>
<dbReference type="InterPro" id="IPR025857">
    <property type="entry name" value="MacB_PCD"/>
</dbReference>
<comment type="subcellular location">
    <subcellularLocation>
        <location evidence="1">Cell membrane</location>
        <topology evidence="1">Multi-pass membrane protein</topology>
    </subcellularLocation>
</comment>
<protein>
    <submittedName>
        <fullName evidence="10">FtsX-like permease family protein</fullName>
    </submittedName>
</protein>